<dbReference type="PRINTS" id="PR00455">
    <property type="entry name" value="HTHTETR"/>
</dbReference>
<dbReference type="OrthoDB" id="3819648at2"/>
<dbReference type="PANTHER" id="PTHR30055:SF151">
    <property type="entry name" value="TRANSCRIPTIONAL REGULATORY PROTEIN"/>
    <property type="match status" value="1"/>
</dbReference>
<name>A0A1G9EJT9_9ACTN</name>
<dbReference type="GO" id="GO:0000976">
    <property type="term" value="F:transcription cis-regulatory region binding"/>
    <property type="evidence" value="ECO:0007669"/>
    <property type="project" value="TreeGrafter"/>
</dbReference>
<keyword evidence="3 5" id="KW-0238">DNA-binding</keyword>
<dbReference type="PRINTS" id="PR00400">
    <property type="entry name" value="TETREPRESSOR"/>
</dbReference>
<feature type="compositionally biased region" description="Polar residues" evidence="6">
    <location>
        <begin position="1"/>
        <end position="12"/>
    </location>
</feature>
<dbReference type="SUPFAM" id="SSF48498">
    <property type="entry name" value="Tetracyclin repressor-like, C-terminal domain"/>
    <property type="match status" value="1"/>
</dbReference>
<keyword evidence="4" id="KW-0804">Transcription</keyword>
<dbReference type="InterPro" id="IPR036271">
    <property type="entry name" value="Tet_transcr_reg_TetR-rel_C_sf"/>
</dbReference>
<dbReference type="GO" id="GO:0046677">
    <property type="term" value="P:response to antibiotic"/>
    <property type="evidence" value="ECO:0007669"/>
    <property type="project" value="InterPro"/>
</dbReference>
<dbReference type="Gene3D" id="1.10.357.10">
    <property type="entry name" value="Tetracycline Repressor, domain 2"/>
    <property type="match status" value="1"/>
</dbReference>
<evidence type="ECO:0000313" key="8">
    <source>
        <dbReference type="EMBL" id="SDK76406.1"/>
    </source>
</evidence>
<evidence type="ECO:0000256" key="1">
    <source>
        <dbReference type="ARBA" id="ARBA00022491"/>
    </source>
</evidence>
<dbReference type="InterPro" id="IPR004111">
    <property type="entry name" value="Repressor_TetR_C"/>
</dbReference>
<protein>
    <submittedName>
        <fullName evidence="8">Regulatory protein, tetR family</fullName>
    </submittedName>
</protein>
<reference evidence="8 9" key="1">
    <citation type="submission" date="2016-10" db="EMBL/GenBank/DDBJ databases">
        <authorList>
            <person name="de Groot N.N."/>
        </authorList>
    </citation>
    <scope>NUCLEOTIDE SEQUENCE [LARGE SCALE GENOMIC DNA]</scope>
    <source>
        <strain evidence="8 9">CGMCC 4.5727</strain>
    </source>
</reference>
<evidence type="ECO:0000313" key="9">
    <source>
        <dbReference type="Proteomes" id="UP000199155"/>
    </source>
</evidence>
<dbReference type="Pfam" id="PF02909">
    <property type="entry name" value="TetR_C_1"/>
    <property type="match status" value="1"/>
</dbReference>
<evidence type="ECO:0000256" key="2">
    <source>
        <dbReference type="ARBA" id="ARBA00023015"/>
    </source>
</evidence>
<dbReference type="STRING" id="417292.SAMN05421806_111217"/>
<keyword evidence="9" id="KW-1185">Reference proteome</keyword>
<dbReference type="InterPro" id="IPR050109">
    <property type="entry name" value="HTH-type_TetR-like_transc_reg"/>
</dbReference>
<sequence>MHLTALRSQPLTTLERRGQERGGQERGSGAGHNEPVPPAKIDRQRVADTALRLLNDVGLDGLSLRAIAKELDVKAPALYWHFKDKQALLDEMATEMLRRMTADMTAAATSGDWRETLTGAMRGLRAHLLRYRDGAKVYSGTRFTDTSYAEPMERMLAALVAGGFTPRTAARAWLTAYSYTIGYVIEEQAMGPDPAGGGEGYDLEARAERLAAFPHASAAGDAMFREHDTGFEEGLAAVVAGIGVTLERKG</sequence>
<feature type="region of interest" description="Disordered" evidence="6">
    <location>
        <begin position="1"/>
        <end position="40"/>
    </location>
</feature>
<dbReference type="AlphaFoldDB" id="A0A1G9EJT9"/>
<dbReference type="GO" id="GO:0045892">
    <property type="term" value="P:negative regulation of DNA-templated transcription"/>
    <property type="evidence" value="ECO:0007669"/>
    <property type="project" value="InterPro"/>
</dbReference>
<dbReference type="SUPFAM" id="SSF46689">
    <property type="entry name" value="Homeodomain-like"/>
    <property type="match status" value="1"/>
</dbReference>
<dbReference type="InterPro" id="IPR001647">
    <property type="entry name" value="HTH_TetR"/>
</dbReference>
<evidence type="ECO:0000256" key="4">
    <source>
        <dbReference type="ARBA" id="ARBA00023163"/>
    </source>
</evidence>
<proteinExistence type="predicted"/>
<keyword evidence="2" id="KW-0805">Transcription regulation</keyword>
<evidence type="ECO:0000259" key="7">
    <source>
        <dbReference type="PROSITE" id="PS50977"/>
    </source>
</evidence>
<gene>
    <name evidence="8" type="ORF">SAMN05421806_111217</name>
</gene>
<feature type="domain" description="HTH tetR-type" evidence="7">
    <location>
        <begin position="40"/>
        <end position="100"/>
    </location>
</feature>
<dbReference type="PROSITE" id="PS50977">
    <property type="entry name" value="HTH_TETR_2"/>
    <property type="match status" value="1"/>
</dbReference>
<dbReference type="InterPro" id="IPR009057">
    <property type="entry name" value="Homeodomain-like_sf"/>
</dbReference>
<evidence type="ECO:0000256" key="6">
    <source>
        <dbReference type="SAM" id="MobiDB-lite"/>
    </source>
</evidence>
<evidence type="ECO:0000256" key="3">
    <source>
        <dbReference type="ARBA" id="ARBA00023125"/>
    </source>
</evidence>
<accession>A0A1G9EJT9</accession>
<dbReference type="Proteomes" id="UP000199155">
    <property type="component" value="Unassembled WGS sequence"/>
</dbReference>
<dbReference type="Pfam" id="PF00440">
    <property type="entry name" value="TetR_N"/>
    <property type="match status" value="1"/>
</dbReference>
<evidence type="ECO:0000256" key="5">
    <source>
        <dbReference type="PROSITE-ProRule" id="PRU00335"/>
    </source>
</evidence>
<dbReference type="PANTHER" id="PTHR30055">
    <property type="entry name" value="HTH-TYPE TRANSCRIPTIONAL REGULATOR RUTR"/>
    <property type="match status" value="1"/>
</dbReference>
<dbReference type="Gene3D" id="1.10.10.60">
    <property type="entry name" value="Homeodomain-like"/>
    <property type="match status" value="1"/>
</dbReference>
<dbReference type="InterPro" id="IPR003012">
    <property type="entry name" value="Tet_transcr_reg_TetR"/>
</dbReference>
<dbReference type="EMBL" id="FNFF01000011">
    <property type="protein sequence ID" value="SDK76406.1"/>
    <property type="molecule type" value="Genomic_DNA"/>
</dbReference>
<dbReference type="GO" id="GO:0003700">
    <property type="term" value="F:DNA-binding transcription factor activity"/>
    <property type="evidence" value="ECO:0007669"/>
    <property type="project" value="TreeGrafter"/>
</dbReference>
<organism evidence="8 9">
    <name type="scientific">Streptomyces indicus</name>
    <dbReference type="NCBI Taxonomy" id="417292"/>
    <lineage>
        <taxon>Bacteria</taxon>
        <taxon>Bacillati</taxon>
        <taxon>Actinomycetota</taxon>
        <taxon>Actinomycetes</taxon>
        <taxon>Kitasatosporales</taxon>
        <taxon>Streptomycetaceae</taxon>
        <taxon>Streptomyces</taxon>
    </lineage>
</organism>
<keyword evidence="1" id="KW-0678">Repressor</keyword>
<feature type="compositionally biased region" description="Basic and acidic residues" evidence="6">
    <location>
        <begin position="14"/>
        <end position="24"/>
    </location>
</feature>
<feature type="DNA-binding region" description="H-T-H motif" evidence="5">
    <location>
        <begin position="63"/>
        <end position="82"/>
    </location>
</feature>